<gene>
    <name evidence="1" type="ORF">CSIM01_11415</name>
</gene>
<dbReference type="Proteomes" id="UP000070328">
    <property type="component" value="Unassembled WGS sequence"/>
</dbReference>
<reference evidence="1 2" key="1">
    <citation type="submission" date="2014-02" db="EMBL/GenBank/DDBJ databases">
        <title>The genome sequence of Colletotrichum simmondsii CBS122122.</title>
        <authorList>
            <person name="Baroncelli R."/>
            <person name="Thon M.R."/>
        </authorList>
    </citation>
    <scope>NUCLEOTIDE SEQUENCE [LARGE SCALE GENOMIC DNA]</scope>
    <source>
        <strain evidence="1 2">CBS122122</strain>
    </source>
</reference>
<dbReference type="EMBL" id="JFBX01000877">
    <property type="protein sequence ID" value="KXH26145.1"/>
    <property type="molecule type" value="Genomic_DNA"/>
</dbReference>
<dbReference type="AlphaFoldDB" id="A0A135RRA7"/>
<organism evidence="1 2">
    <name type="scientific">Colletotrichum simmondsii</name>
    <dbReference type="NCBI Taxonomy" id="703756"/>
    <lineage>
        <taxon>Eukaryota</taxon>
        <taxon>Fungi</taxon>
        <taxon>Dikarya</taxon>
        <taxon>Ascomycota</taxon>
        <taxon>Pezizomycotina</taxon>
        <taxon>Sordariomycetes</taxon>
        <taxon>Hypocreomycetidae</taxon>
        <taxon>Glomerellales</taxon>
        <taxon>Glomerellaceae</taxon>
        <taxon>Colletotrichum</taxon>
        <taxon>Colletotrichum acutatum species complex</taxon>
    </lineage>
</organism>
<protein>
    <submittedName>
        <fullName evidence="1">Uncharacterized protein</fullName>
    </submittedName>
</protein>
<name>A0A135RRA7_9PEZI</name>
<evidence type="ECO:0000313" key="1">
    <source>
        <dbReference type="EMBL" id="KXH26145.1"/>
    </source>
</evidence>
<evidence type="ECO:0000313" key="2">
    <source>
        <dbReference type="Proteomes" id="UP000070328"/>
    </source>
</evidence>
<accession>A0A135RRA7</accession>
<sequence length="218" mass="24254">MAPARLARFRAADGVPTKRRHRCPFANVNVNSAPSRLAVPTFQVMYLPRRTERGSRRGLSRFGRTIMSSLRPPAGLNPETLNIPAPTCGQWTTDLESVFDALGLTDSPPSIHPFPSFESARPNQRRYQRAAIAPWDQPWVLTLVSCAAAAEAACSTLAATVAFPTTTRSVTHYPTDWRRAHEEYLWAGSRDRFSGDALFFVELVWGWLACPGPMLVRD</sequence>
<comment type="caution">
    <text evidence="1">The sequence shown here is derived from an EMBL/GenBank/DDBJ whole genome shotgun (WGS) entry which is preliminary data.</text>
</comment>
<keyword evidence="2" id="KW-1185">Reference proteome</keyword>
<proteinExistence type="predicted"/>